<comment type="similarity">
    <text evidence="7">Belongs to the dihydrofolate reductase family.</text>
</comment>
<evidence type="ECO:0000256" key="7">
    <source>
        <dbReference type="RuleBase" id="RU004474"/>
    </source>
</evidence>
<name>A0ABY7D8M5_MYAAR</name>
<comment type="pathway">
    <text evidence="1">Cofactor biosynthesis; tetrahydrofolate biosynthesis; 5,6,7,8-tetrahydrofolate from 7,8-dihydrofolate: step 1/1.</text>
</comment>
<keyword evidence="5" id="KW-0560">Oxidoreductase</keyword>
<dbReference type="PANTHER" id="PTHR48069:SF3">
    <property type="entry name" value="DIHYDROFOLATE REDUCTASE"/>
    <property type="match status" value="1"/>
</dbReference>
<dbReference type="Gene3D" id="3.40.430.10">
    <property type="entry name" value="Dihydrofolate Reductase, subunit A"/>
    <property type="match status" value="1"/>
</dbReference>
<evidence type="ECO:0000256" key="5">
    <source>
        <dbReference type="ARBA" id="ARBA00023002"/>
    </source>
</evidence>
<dbReference type="Proteomes" id="UP001164746">
    <property type="component" value="Chromosome 1"/>
</dbReference>
<dbReference type="PRINTS" id="PR00070">
    <property type="entry name" value="DHFR"/>
</dbReference>
<protein>
    <recommendedName>
        <fullName evidence="2">dihydrofolate reductase</fullName>
        <ecNumber evidence="2">1.5.1.3</ecNumber>
    </recommendedName>
</protein>
<dbReference type="PANTHER" id="PTHR48069">
    <property type="entry name" value="DIHYDROFOLATE REDUCTASE"/>
    <property type="match status" value="1"/>
</dbReference>
<evidence type="ECO:0000313" key="10">
    <source>
        <dbReference type="Proteomes" id="UP001164746"/>
    </source>
</evidence>
<gene>
    <name evidence="9" type="ORF">MAR_006492</name>
</gene>
<evidence type="ECO:0000259" key="8">
    <source>
        <dbReference type="PROSITE" id="PS51330"/>
    </source>
</evidence>
<dbReference type="SUPFAM" id="SSF53597">
    <property type="entry name" value="Dihydrofolate reductase-like"/>
    <property type="match status" value="1"/>
</dbReference>
<sequence>MSTPKLNLVVAACNNNGIGINGKLPWNLRKDMDFFKAITMKTSSPDKQNAVIMGRRTWQSIPEKFRPLRNRINIILSREMKDVPEGVFLARSLPEAISLITGTELVDRVEDVHVIGGSSVYKESMTGPYPCRLYLTRVLADFDCDTFLPEIDSSAFSKIPNPENVSTDLQGENGIKFRFEVYEKV</sequence>
<dbReference type="CDD" id="cd00209">
    <property type="entry name" value="DHFR"/>
    <property type="match status" value="1"/>
</dbReference>
<evidence type="ECO:0000256" key="2">
    <source>
        <dbReference type="ARBA" id="ARBA00012856"/>
    </source>
</evidence>
<dbReference type="EMBL" id="CP111012">
    <property type="protein sequence ID" value="WAQ94021.1"/>
    <property type="molecule type" value="Genomic_DNA"/>
</dbReference>
<evidence type="ECO:0000256" key="1">
    <source>
        <dbReference type="ARBA" id="ARBA00004903"/>
    </source>
</evidence>
<dbReference type="Pfam" id="PF00186">
    <property type="entry name" value="DHFR_1"/>
    <property type="match status" value="1"/>
</dbReference>
<keyword evidence="3" id="KW-0554">One-carbon metabolism</keyword>
<comment type="catalytic activity">
    <reaction evidence="6">
        <text>(6S)-5,6,7,8-tetrahydrofolate + NADP(+) = 7,8-dihydrofolate + NADPH + H(+)</text>
        <dbReference type="Rhea" id="RHEA:15009"/>
        <dbReference type="ChEBI" id="CHEBI:15378"/>
        <dbReference type="ChEBI" id="CHEBI:57451"/>
        <dbReference type="ChEBI" id="CHEBI:57453"/>
        <dbReference type="ChEBI" id="CHEBI:57783"/>
        <dbReference type="ChEBI" id="CHEBI:58349"/>
        <dbReference type="EC" id="1.5.1.3"/>
    </reaction>
</comment>
<keyword evidence="10" id="KW-1185">Reference proteome</keyword>
<dbReference type="InterPro" id="IPR017925">
    <property type="entry name" value="DHFR_CS"/>
</dbReference>
<dbReference type="PROSITE" id="PS51330">
    <property type="entry name" value="DHFR_2"/>
    <property type="match status" value="1"/>
</dbReference>
<dbReference type="InterPro" id="IPR001796">
    <property type="entry name" value="DHFR_dom"/>
</dbReference>
<dbReference type="PROSITE" id="PS00075">
    <property type="entry name" value="DHFR_1"/>
    <property type="match status" value="1"/>
</dbReference>
<keyword evidence="4" id="KW-0521">NADP</keyword>
<dbReference type="EC" id="1.5.1.3" evidence="2"/>
<accession>A0ABY7D8M5</accession>
<dbReference type="InterPro" id="IPR012259">
    <property type="entry name" value="DHFR"/>
</dbReference>
<feature type="domain" description="DHFR" evidence="8">
    <location>
        <begin position="5"/>
        <end position="184"/>
    </location>
</feature>
<organism evidence="9 10">
    <name type="scientific">Mya arenaria</name>
    <name type="common">Soft-shell clam</name>
    <dbReference type="NCBI Taxonomy" id="6604"/>
    <lineage>
        <taxon>Eukaryota</taxon>
        <taxon>Metazoa</taxon>
        <taxon>Spiralia</taxon>
        <taxon>Lophotrochozoa</taxon>
        <taxon>Mollusca</taxon>
        <taxon>Bivalvia</taxon>
        <taxon>Autobranchia</taxon>
        <taxon>Heteroconchia</taxon>
        <taxon>Euheterodonta</taxon>
        <taxon>Imparidentia</taxon>
        <taxon>Neoheterodontei</taxon>
        <taxon>Myida</taxon>
        <taxon>Myoidea</taxon>
        <taxon>Myidae</taxon>
        <taxon>Mya</taxon>
    </lineage>
</organism>
<evidence type="ECO:0000256" key="6">
    <source>
        <dbReference type="ARBA" id="ARBA00048873"/>
    </source>
</evidence>
<evidence type="ECO:0000256" key="4">
    <source>
        <dbReference type="ARBA" id="ARBA00022857"/>
    </source>
</evidence>
<reference evidence="9" key="1">
    <citation type="submission" date="2022-11" db="EMBL/GenBank/DDBJ databases">
        <title>Centuries of genome instability and evolution in soft-shell clam transmissible cancer (bioRxiv).</title>
        <authorList>
            <person name="Hart S.F.M."/>
            <person name="Yonemitsu M.A."/>
            <person name="Giersch R.M."/>
            <person name="Beal B.F."/>
            <person name="Arriagada G."/>
            <person name="Davis B.W."/>
            <person name="Ostrander E.A."/>
            <person name="Goff S.P."/>
            <person name="Metzger M.J."/>
        </authorList>
    </citation>
    <scope>NUCLEOTIDE SEQUENCE</scope>
    <source>
        <strain evidence="9">MELC-2E11</strain>
        <tissue evidence="9">Siphon/mantle</tissue>
    </source>
</reference>
<evidence type="ECO:0000313" key="9">
    <source>
        <dbReference type="EMBL" id="WAQ94021.1"/>
    </source>
</evidence>
<proteinExistence type="inferred from homology"/>
<dbReference type="InterPro" id="IPR024072">
    <property type="entry name" value="DHFR-like_dom_sf"/>
</dbReference>
<evidence type="ECO:0000256" key="3">
    <source>
        <dbReference type="ARBA" id="ARBA00022563"/>
    </source>
</evidence>